<name>A0A1S3JCB5_LINAN</name>
<reference evidence="23" key="1">
    <citation type="submission" date="2025-08" db="UniProtKB">
        <authorList>
            <consortium name="RefSeq"/>
        </authorList>
    </citation>
    <scope>IDENTIFICATION</scope>
    <source>
        <tissue evidence="23">Gonads</tissue>
    </source>
</reference>
<evidence type="ECO:0000256" key="6">
    <source>
        <dbReference type="ARBA" id="ARBA00022527"/>
    </source>
</evidence>
<feature type="region of interest" description="Disordered" evidence="20">
    <location>
        <begin position="406"/>
        <end position="522"/>
    </location>
</feature>
<evidence type="ECO:0000259" key="21">
    <source>
        <dbReference type="PROSITE" id="PS50011"/>
    </source>
</evidence>
<feature type="region of interest" description="Disordered" evidence="20">
    <location>
        <begin position="810"/>
        <end position="829"/>
    </location>
</feature>
<feature type="compositionally biased region" description="Basic and acidic residues" evidence="20">
    <location>
        <begin position="133"/>
        <end position="143"/>
    </location>
</feature>
<dbReference type="PANTHER" id="PTHR48016">
    <property type="entry name" value="MAP KINASE KINASE KINASE SSK2-RELATED-RELATED"/>
    <property type="match status" value="1"/>
</dbReference>
<dbReference type="PROSITE" id="PS00108">
    <property type="entry name" value="PROTEIN_KINASE_ST"/>
    <property type="match status" value="1"/>
</dbReference>
<proteinExistence type="inferred from homology"/>
<keyword evidence="12 19" id="KW-0067">ATP-binding</keyword>
<dbReference type="FunFam" id="1.10.510.10:FF:000122">
    <property type="entry name" value="Mitogen-activated protein kinase kinase kinase 4"/>
    <property type="match status" value="1"/>
</dbReference>
<evidence type="ECO:0000256" key="16">
    <source>
        <dbReference type="ARBA" id="ARBA00060115"/>
    </source>
</evidence>
<comment type="catalytic activity">
    <reaction evidence="15">
        <text>L-seryl-[protein] + ATP = O-phospho-L-seryl-[protein] + ADP + H(+)</text>
        <dbReference type="Rhea" id="RHEA:17989"/>
        <dbReference type="Rhea" id="RHEA-COMP:9863"/>
        <dbReference type="Rhea" id="RHEA-COMP:11604"/>
        <dbReference type="ChEBI" id="CHEBI:15378"/>
        <dbReference type="ChEBI" id="CHEBI:29999"/>
        <dbReference type="ChEBI" id="CHEBI:30616"/>
        <dbReference type="ChEBI" id="CHEBI:83421"/>
        <dbReference type="ChEBI" id="CHEBI:456216"/>
        <dbReference type="EC" id="2.7.11.25"/>
    </reaction>
</comment>
<comment type="catalytic activity">
    <reaction evidence="14">
        <text>L-threonyl-[protein] + ATP = O-phospho-L-threonyl-[protein] + ADP + H(+)</text>
        <dbReference type="Rhea" id="RHEA:46608"/>
        <dbReference type="Rhea" id="RHEA-COMP:11060"/>
        <dbReference type="Rhea" id="RHEA-COMP:11605"/>
        <dbReference type="ChEBI" id="CHEBI:15378"/>
        <dbReference type="ChEBI" id="CHEBI:30013"/>
        <dbReference type="ChEBI" id="CHEBI:30616"/>
        <dbReference type="ChEBI" id="CHEBI:61977"/>
        <dbReference type="ChEBI" id="CHEBI:456216"/>
        <dbReference type="EC" id="2.7.11.25"/>
    </reaction>
</comment>
<feature type="compositionally biased region" description="Basic residues" evidence="20">
    <location>
        <begin position="121"/>
        <end position="132"/>
    </location>
</feature>
<evidence type="ECO:0000256" key="13">
    <source>
        <dbReference type="ARBA" id="ARBA00022842"/>
    </source>
</evidence>
<keyword evidence="11" id="KW-0418">Kinase</keyword>
<dbReference type="EC" id="2.7.11.25" evidence="4"/>
<dbReference type="GO" id="GO:0046872">
    <property type="term" value="F:metal ion binding"/>
    <property type="evidence" value="ECO:0007669"/>
    <property type="project" value="UniProtKB-KW"/>
</dbReference>
<dbReference type="SMART" id="SM00220">
    <property type="entry name" value="S_TKc"/>
    <property type="match status" value="1"/>
</dbReference>
<feature type="region of interest" description="Disordered" evidence="20">
    <location>
        <begin position="1"/>
        <end position="52"/>
    </location>
</feature>
<evidence type="ECO:0000256" key="3">
    <source>
        <dbReference type="ARBA" id="ARBA00006529"/>
    </source>
</evidence>
<dbReference type="RefSeq" id="XP_013407968.1">
    <property type="nucleotide sequence ID" value="XM_013552514.1"/>
</dbReference>
<dbReference type="Pfam" id="PF19431">
    <property type="entry name" value="MEKK4_N"/>
    <property type="match status" value="1"/>
</dbReference>
<gene>
    <name evidence="23" type="primary">LOC106171976</name>
</gene>
<comment type="cofactor">
    <cofactor evidence="1">
        <name>Mg(2+)</name>
        <dbReference type="ChEBI" id="CHEBI:18420"/>
    </cofactor>
</comment>
<dbReference type="GO" id="GO:0048471">
    <property type="term" value="C:perinuclear region of cytoplasm"/>
    <property type="evidence" value="ECO:0007669"/>
    <property type="project" value="UniProtKB-SubCell"/>
</dbReference>
<feature type="region of interest" description="Disordered" evidence="20">
    <location>
        <begin position="101"/>
        <end position="156"/>
    </location>
</feature>
<dbReference type="InterPro" id="IPR017441">
    <property type="entry name" value="Protein_kinase_ATP_BS"/>
</dbReference>
<dbReference type="GO" id="GO:0004709">
    <property type="term" value="F:MAP kinase kinase kinase activity"/>
    <property type="evidence" value="ECO:0007669"/>
    <property type="project" value="UniProtKB-EC"/>
</dbReference>
<evidence type="ECO:0000256" key="12">
    <source>
        <dbReference type="ARBA" id="ARBA00022840"/>
    </source>
</evidence>
<dbReference type="OrthoDB" id="1043025at2759"/>
<protein>
    <recommendedName>
        <fullName evidence="17">Mitogen-activated protein kinase kinase kinase 4</fullName>
        <ecNumber evidence="4">2.7.11.25</ecNumber>
    </recommendedName>
    <alternativeName>
        <fullName evidence="18">MAPK/ERK kinase kinase 4</fullName>
    </alternativeName>
</protein>
<comment type="subcellular location">
    <subcellularLocation>
        <location evidence="2">Cytoplasm</location>
        <location evidence="2">Perinuclear region</location>
    </subcellularLocation>
</comment>
<feature type="compositionally biased region" description="Acidic residues" evidence="20">
    <location>
        <begin position="415"/>
        <end position="441"/>
    </location>
</feature>
<evidence type="ECO:0000256" key="14">
    <source>
        <dbReference type="ARBA" id="ARBA00047559"/>
    </source>
</evidence>
<dbReference type="PROSITE" id="PS00107">
    <property type="entry name" value="PROTEIN_KINASE_ATP"/>
    <property type="match status" value="1"/>
</dbReference>
<dbReference type="Gene3D" id="1.10.510.10">
    <property type="entry name" value="Transferase(Phosphotransferase) domain 1"/>
    <property type="match status" value="1"/>
</dbReference>
<dbReference type="STRING" id="7574.A0A1S3JCB5"/>
<organism evidence="22 23">
    <name type="scientific">Lingula anatina</name>
    <name type="common">Brachiopod</name>
    <name type="synonym">Lingula unguis</name>
    <dbReference type="NCBI Taxonomy" id="7574"/>
    <lineage>
        <taxon>Eukaryota</taxon>
        <taxon>Metazoa</taxon>
        <taxon>Spiralia</taxon>
        <taxon>Lophotrochozoa</taxon>
        <taxon>Brachiopoda</taxon>
        <taxon>Linguliformea</taxon>
        <taxon>Lingulata</taxon>
        <taxon>Lingulida</taxon>
        <taxon>Linguloidea</taxon>
        <taxon>Lingulidae</taxon>
        <taxon>Lingula</taxon>
    </lineage>
</organism>
<keyword evidence="6" id="KW-0723">Serine/threonine-protein kinase</keyword>
<accession>A0A1S3JCB5</accession>
<evidence type="ECO:0000256" key="20">
    <source>
        <dbReference type="SAM" id="MobiDB-lite"/>
    </source>
</evidence>
<evidence type="ECO:0000256" key="7">
    <source>
        <dbReference type="ARBA" id="ARBA00022553"/>
    </source>
</evidence>
<evidence type="ECO:0000313" key="22">
    <source>
        <dbReference type="Proteomes" id="UP000085678"/>
    </source>
</evidence>
<dbReference type="Proteomes" id="UP000085678">
    <property type="component" value="Unplaced"/>
</dbReference>
<feature type="compositionally biased region" description="Low complexity" evidence="20">
    <location>
        <begin position="489"/>
        <end position="517"/>
    </location>
</feature>
<feature type="region of interest" description="Disordered" evidence="20">
    <location>
        <begin position="1203"/>
        <end position="1249"/>
    </location>
</feature>
<evidence type="ECO:0000256" key="10">
    <source>
        <dbReference type="ARBA" id="ARBA00022741"/>
    </source>
</evidence>
<evidence type="ECO:0000313" key="23">
    <source>
        <dbReference type="RefSeq" id="XP_013407968.1"/>
    </source>
</evidence>
<feature type="domain" description="Protein kinase" evidence="21">
    <location>
        <begin position="1351"/>
        <end position="1608"/>
    </location>
</feature>
<comment type="function">
    <text evidence="16">Component of a protein kinase signal transduction cascade. Activates the CSBP2, P38 and JNK MAPK pathways, but not the ERK pathway. Specifically phosphorylates and activates MAP2K4 and MAP2K6.</text>
</comment>
<keyword evidence="22" id="KW-1185">Reference proteome</keyword>
<dbReference type="InterPro" id="IPR000719">
    <property type="entry name" value="Prot_kinase_dom"/>
</dbReference>
<keyword evidence="7" id="KW-0597">Phosphoprotein</keyword>
<dbReference type="GeneID" id="106171976"/>
<evidence type="ECO:0000256" key="19">
    <source>
        <dbReference type="PROSITE-ProRule" id="PRU10141"/>
    </source>
</evidence>
<dbReference type="KEGG" id="lak:106171976"/>
<keyword evidence="10 19" id="KW-0547">Nucleotide-binding</keyword>
<keyword evidence="8" id="KW-0808">Transferase</keyword>
<evidence type="ECO:0000256" key="9">
    <source>
        <dbReference type="ARBA" id="ARBA00022723"/>
    </source>
</evidence>
<dbReference type="InterPro" id="IPR050538">
    <property type="entry name" value="MAP_kinase_kinase_kinase"/>
</dbReference>
<keyword evidence="5" id="KW-0963">Cytoplasm</keyword>
<dbReference type="FunCoup" id="A0A1S3JCB5">
    <property type="interactions" value="2502"/>
</dbReference>
<dbReference type="CDD" id="cd06626">
    <property type="entry name" value="STKc_MEKK4"/>
    <property type="match status" value="1"/>
</dbReference>
<evidence type="ECO:0000256" key="4">
    <source>
        <dbReference type="ARBA" id="ARBA00012406"/>
    </source>
</evidence>
<evidence type="ECO:0000256" key="8">
    <source>
        <dbReference type="ARBA" id="ARBA00022679"/>
    </source>
</evidence>
<comment type="similarity">
    <text evidence="3">Belongs to the protein kinase superfamily. STE Ser/Thr protein kinase family. MAP kinase kinase kinase subfamily.</text>
</comment>
<dbReference type="Pfam" id="PF00069">
    <property type="entry name" value="Pkinase"/>
    <property type="match status" value="1"/>
</dbReference>
<feature type="compositionally biased region" description="Polar residues" evidence="20">
    <location>
        <begin position="1224"/>
        <end position="1234"/>
    </location>
</feature>
<feature type="compositionally biased region" description="Basic and acidic residues" evidence="20">
    <location>
        <begin position="472"/>
        <end position="485"/>
    </location>
</feature>
<dbReference type="InterPro" id="IPR008271">
    <property type="entry name" value="Ser/Thr_kinase_AS"/>
</dbReference>
<dbReference type="OMA" id="DEHQFEE"/>
<evidence type="ECO:0000256" key="11">
    <source>
        <dbReference type="ARBA" id="ARBA00022777"/>
    </source>
</evidence>
<dbReference type="PROSITE" id="PS50011">
    <property type="entry name" value="PROTEIN_KINASE_DOM"/>
    <property type="match status" value="1"/>
</dbReference>
<evidence type="ECO:0000256" key="15">
    <source>
        <dbReference type="ARBA" id="ARBA00048329"/>
    </source>
</evidence>
<evidence type="ECO:0000256" key="18">
    <source>
        <dbReference type="ARBA" id="ARBA00083883"/>
    </source>
</evidence>
<evidence type="ECO:0000256" key="1">
    <source>
        <dbReference type="ARBA" id="ARBA00001946"/>
    </source>
</evidence>
<dbReference type="SUPFAM" id="SSF56112">
    <property type="entry name" value="Protein kinase-like (PK-like)"/>
    <property type="match status" value="1"/>
</dbReference>
<dbReference type="InterPro" id="IPR011009">
    <property type="entry name" value="Kinase-like_dom_sf"/>
</dbReference>
<dbReference type="InParanoid" id="A0A1S3JCB5"/>
<evidence type="ECO:0000256" key="2">
    <source>
        <dbReference type="ARBA" id="ARBA00004556"/>
    </source>
</evidence>
<keyword evidence="9" id="KW-0479">Metal-binding</keyword>
<sequence length="1618" mass="183760">MEDQDDAEGQQPGDLTSVAPSSLERSPGNDLTKDKNENFFEEESPLNSMDIESADPLAHYNFNNVYSGRLAKQEKLRSVRGKKEPRDKLLAKTKLKDINTVDQGDAITNPEKDESPDRFNIQRRKHKLRKTSRSLERDRKSTSHVEGPQMLAKQEPLKVDSPNRFLSLNSKPVTNVPHENSASPLEPLRSYQRRQLSHHPEECPPDRVSFHETFKLLVNMGTKPTKEGKREKKDYNRQISSEQEIWQTKLNDLVWLELQAWHCARTVKEQDIYLCKEREKVETSLQEIMKFMFTENESARSLSSEGDLPAYMWTQEHIYRQLEAIEQVTEQLEKLEHIEQLFPTTKALGKESDLYSSVEFTHKVNTLYVWLNVTKELGHALNVATKVLGVYQDIGIRWPRVEYEDPSALQTGIGDDSDDDDEEYEDEDDEEDEYATDEGQEIDSAGDPAGSDGSRRGAGNRPRKIKNVRFSLDNHSRPQSPEDRLAPPVTSSTPVSSGVISHSSSVSSLSRTSSEVSLTDQTSTSMYRPFADKNLKKMGMKKLVMRLKDLLDGTLHRAKRALEGPSRFNSMENSKGGIQLGDEVAVMTHSPSWDLSPEVMQLLGLTRDRRSSLPIQGAWSEGFDNMKLPSFRPAYLFLVRVPLDVIHECLRLRLEQRILGKDPSLLSIKQLIRECMEVLKAGVLLKQYYRHMVAAVMWDDIHAEEKFEMGLEQFDADMKEMLEVYFSYLQTWMCSLQNLPEASRALRNALEEHWTFTKEICAHILGGEAEAGKRFCTMASSLLNSIADFLEIGIDECIHNYDSTMVESVSMEHSSSEEEGEEEHTLRHNRSTELRQGIIRICRDIKNLFHEARERAAKAVGFAKMLRKDLEIAADFNILVEPAQLLEKLKETDHIKVNAPANAGYLMFIPHHISEDKEQILQLLNVTCGREDIHHSFPVGKESHEGYLLLVRWETGTCGWEGTSVRVEPTAETTIALSHIEVEGLLLVVINSSQLPAQRKSFKRSMGSAVELVNEQTSCHQAIAESLIDLKTTAMYLREKVAKAIIQVDEKLNLDDISEREEMEKYNILKLYRETMHQCYNFGFEYHKEVTRLVTGDARQKLAHGLISFAKEWTKFVTQKCERGRGVKPRWAMQGLEFLTVACEARVLALLTEGEFLDLKHSINNCISHVIGSSSDKTGSPNFRTSSPDPVNAQRNAMIYRNLSCPEPAPSPKPIRTRSVLSDPATSPHPSQSDPWLGGNPAASPSRAVEIHDGENGGIVMDVHVRPKGPILEKRHSIGAMSFSEKDNLYTEKQVVPRVPLKPMERVHQAVARLEQDQNERLLAKRRIGRITTQRSDNNCHLHMRRVHFKWQRGNKIGEGQFGKVYCAVNMDNGELMAMKEIRFQPNDHQTIKDIADEISLFESIQHQSLVRYFGVEVHRDEMVIFMEYCDEGTIEEAAKMGLTEPLIRKYTKEILVAISLLHDNKIVHRDIKGANIFLQSKGPLKLGDFGCSVKLKNHTTMPGEINTLVGTTAYMAPEVITHNDREGHGRAADIWSLGCVVIEMATGKRPWHELENNYQIMFKVGMGCKPAIPDTLSEEGKDFLSHCLEIDPRERWTASQLLGHSFTKVGLICKCVI</sequence>
<dbReference type="GO" id="GO:0005524">
    <property type="term" value="F:ATP binding"/>
    <property type="evidence" value="ECO:0007669"/>
    <property type="project" value="UniProtKB-UniRule"/>
</dbReference>
<dbReference type="PANTHER" id="PTHR48016:SF32">
    <property type="entry name" value="MITOGEN-ACTIVATED PROTEIN KINASE KINASE KINASE 4"/>
    <property type="match status" value="1"/>
</dbReference>
<evidence type="ECO:0000256" key="17">
    <source>
        <dbReference type="ARBA" id="ARBA00069057"/>
    </source>
</evidence>
<keyword evidence="13" id="KW-0460">Magnesium</keyword>
<dbReference type="InterPro" id="IPR045801">
    <property type="entry name" value="MEKK4_N"/>
</dbReference>
<evidence type="ECO:0000256" key="5">
    <source>
        <dbReference type="ARBA" id="ARBA00022490"/>
    </source>
</evidence>
<feature type="binding site" evidence="19">
    <location>
        <position position="1380"/>
    </location>
    <ligand>
        <name>ATP</name>
        <dbReference type="ChEBI" id="CHEBI:30616"/>
    </ligand>
</feature>